<evidence type="ECO:0000256" key="1">
    <source>
        <dbReference type="ARBA" id="ARBA00004141"/>
    </source>
</evidence>
<evidence type="ECO:0000313" key="10">
    <source>
        <dbReference type="Proteomes" id="UP001187682"/>
    </source>
</evidence>
<keyword evidence="3 6" id="KW-1133">Transmembrane helix</keyword>
<dbReference type="GO" id="GO:0016020">
    <property type="term" value="C:membrane"/>
    <property type="evidence" value="ECO:0007669"/>
    <property type="project" value="UniProtKB-SubCell"/>
</dbReference>
<feature type="transmembrane region" description="Helical" evidence="6">
    <location>
        <begin position="276"/>
        <end position="301"/>
    </location>
</feature>
<dbReference type="GO" id="GO:0022857">
    <property type="term" value="F:transmembrane transporter activity"/>
    <property type="evidence" value="ECO:0007669"/>
    <property type="project" value="InterPro"/>
</dbReference>
<sequence>MLSEETPLLRPTSGDVELGTTKDVILDFDPNGDKDNPKEWPSAFKWAIVLLLFSMAATVSFTCISVVPIANEIISDLDDGQPGFSGASALMVTIWEFGESAGPLFIAPLSEVYGRYAVINGANILFICAALLAAVATSTPLFIASRALNGLAVAANVLNPAIIGDMFDSDERGAAMSAVMLAPLLGGAIGPTFSGAVTETLGWRAVLLIAAGLALCCELLFLTCFQETYKMTILRRRAAKLSGGETGVDILAKTPSDIAQEQTGLSKMWHAVSRPAAILFDSGVLSSIALFGAVPFSYFYVVSVSMPTILHDVYGFSPSQTGLAFISMSVGACVAVTICNLTLDRIYIHLRGSDKAQPEYRLPLATYGGLCLPFIVTAYGWIAEYQLPVWLLLTTTGLLNGAVIIIIIPLSAYVVDTCGIYAASAMTGLIVSRGVMGTFLPLGTGPIIESLGYGWDIHMGNALLYVPELEVLSPKRTIEYLGPPQVGKVERRDGAPLEPGVPEYLVEPVEYSTAIHPDLREIKLVDFGESFFSAEPPTQIYTPMSLHPPELVFQRGLSSSVDIWNLGCTTYELVTGRTILDADFNNDLALIPQFKKVVGGLPEQWIQDALDRGVLKESPDDSSAEDFDTLEGELRRSYFEGYKAETLQLSQGEIDTLGRYLRRMLVIDPERRATARELLQDPWVLELERGDDEA</sequence>
<feature type="transmembrane region" description="Helical" evidence="6">
    <location>
        <begin position="205"/>
        <end position="225"/>
    </location>
</feature>
<feature type="transmembrane region" description="Helical" evidence="6">
    <location>
        <begin position="389"/>
        <end position="408"/>
    </location>
</feature>
<dbReference type="EMBL" id="ONZQ02000005">
    <property type="protein sequence ID" value="SPO01704.1"/>
    <property type="molecule type" value="Genomic_DNA"/>
</dbReference>
<evidence type="ECO:0000256" key="4">
    <source>
        <dbReference type="ARBA" id="ARBA00023136"/>
    </source>
</evidence>
<proteinExistence type="inferred from homology"/>
<comment type="caution">
    <text evidence="9">The sequence shown here is derived from an EMBL/GenBank/DDBJ whole genome shotgun (WGS) entry which is preliminary data.</text>
</comment>
<dbReference type="FunFam" id="1.20.1250.20:FF:000509">
    <property type="entry name" value="MFS general substrate transporter"/>
    <property type="match status" value="1"/>
</dbReference>
<feature type="transmembrane region" description="Helical" evidence="6">
    <location>
        <begin position="420"/>
        <end position="440"/>
    </location>
</feature>
<dbReference type="InterPro" id="IPR036259">
    <property type="entry name" value="MFS_trans_sf"/>
</dbReference>
<gene>
    <name evidence="9" type="ORF">DNG_04377</name>
</gene>
<dbReference type="Pfam" id="PF07690">
    <property type="entry name" value="MFS_1"/>
    <property type="match status" value="1"/>
</dbReference>
<dbReference type="InterPro" id="IPR011009">
    <property type="entry name" value="Kinase-like_dom_sf"/>
</dbReference>
<dbReference type="InterPro" id="IPR000719">
    <property type="entry name" value="Prot_kinase_dom"/>
</dbReference>
<keyword evidence="2 6" id="KW-0812">Transmembrane</keyword>
<dbReference type="Gene3D" id="1.10.510.10">
    <property type="entry name" value="Transferase(Phosphotransferase) domain 1"/>
    <property type="match status" value="1"/>
</dbReference>
<dbReference type="PROSITE" id="PS50850">
    <property type="entry name" value="MFS"/>
    <property type="match status" value="1"/>
</dbReference>
<dbReference type="InterPro" id="IPR011701">
    <property type="entry name" value="MFS"/>
</dbReference>
<feature type="transmembrane region" description="Helical" evidence="6">
    <location>
        <begin position="364"/>
        <end position="383"/>
    </location>
</feature>
<keyword evidence="4 6" id="KW-0472">Membrane</keyword>
<dbReference type="PROSITE" id="PS50011">
    <property type="entry name" value="PROTEIN_KINASE_DOM"/>
    <property type="match status" value="1"/>
</dbReference>
<evidence type="ECO:0000256" key="2">
    <source>
        <dbReference type="ARBA" id="ARBA00022692"/>
    </source>
</evidence>
<name>A0AAE8MXZ4_9PEZI</name>
<feature type="transmembrane region" description="Helical" evidence="6">
    <location>
        <begin position="141"/>
        <end position="162"/>
    </location>
</feature>
<dbReference type="AlphaFoldDB" id="A0AAE8MXZ4"/>
<feature type="domain" description="Major facilitator superfamily (MFS) profile" evidence="8">
    <location>
        <begin position="48"/>
        <end position="485"/>
    </location>
</feature>
<feature type="transmembrane region" description="Helical" evidence="6">
    <location>
        <begin position="116"/>
        <end position="135"/>
    </location>
</feature>
<evidence type="ECO:0000256" key="3">
    <source>
        <dbReference type="ARBA" id="ARBA00022989"/>
    </source>
</evidence>
<keyword evidence="10" id="KW-1185">Reference proteome</keyword>
<accession>A0AAE8MXZ4</accession>
<feature type="domain" description="Protein kinase" evidence="7">
    <location>
        <begin position="285"/>
        <end position="684"/>
    </location>
</feature>
<evidence type="ECO:0000256" key="6">
    <source>
        <dbReference type="SAM" id="Phobius"/>
    </source>
</evidence>
<dbReference type="Pfam" id="PF00069">
    <property type="entry name" value="Pkinase"/>
    <property type="match status" value="1"/>
</dbReference>
<comment type="subcellular location">
    <subcellularLocation>
        <location evidence="1">Membrane</location>
        <topology evidence="1">Multi-pass membrane protein</topology>
    </subcellularLocation>
</comment>
<evidence type="ECO:0000256" key="5">
    <source>
        <dbReference type="ARBA" id="ARBA00038347"/>
    </source>
</evidence>
<dbReference type="Gene3D" id="1.20.1250.20">
    <property type="entry name" value="MFS general substrate transporter like domains"/>
    <property type="match status" value="1"/>
</dbReference>
<comment type="similarity">
    <text evidence="5">Belongs to the major facilitator superfamily. CAR1 family.</text>
</comment>
<dbReference type="PANTHER" id="PTHR23502">
    <property type="entry name" value="MAJOR FACILITATOR SUPERFAMILY"/>
    <property type="match status" value="1"/>
</dbReference>
<dbReference type="InterPro" id="IPR020846">
    <property type="entry name" value="MFS_dom"/>
</dbReference>
<dbReference type="Proteomes" id="UP001187682">
    <property type="component" value="Unassembled WGS sequence"/>
</dbReference>
<dbReference type="SMART" id="SM00220">
    <property type="entry name" value="S_TKc"/>
    <property type="match status" value="1"/>
</dbReference>
<dbReference type="SUPFAM" id="SSF103473">
    <property type="entry name" value="MFS general substrate transporter"/>
    <property type="match status" value="1"/>
</dbReference>
<organism evidence="9 10">
    <name type="scientific">Cephalotrichum gorgonifer</name>
    <dbReference type="NCBI Taxonomy" id="2041049"/>
    <lineage>
        <taxon>Eukaryota</taxon>
        <taxon>Fungi</taxon>
        <taxon>Dikarya</taxon>
        <taxon>Ascomycota</taxon>
        <taxon>Pezizomycotina</taxon>
        <taxon>Sordariomycetes</taxon>
        <taxon>Hypocreomycetidae</taxon>
        <taxon>Microascales</taxon>
        <taxon>Microascaceae</taxon>
        <taxon>Cephalotrichum</taxon>
    </lineage>
</organism>
<feature type="transmembrane region" description="Helical" evidence="6">
    <location>
        <begin position="321"/>
        <end position="343"/>
    </location>
</feature>
<evidence type="ECO:0000259" key="7">
    <source>
        <dbReference type="PROSITE" id="PS50011"/>
    </source>
</evidence>
<reference evidence="9" key="1">
    <citation type="submission" date="2018-03" db="EMBL/GenBank/DDBJ databases">
        <authorList>
            <person name="Guldener U."/>
        </authorList>
    </citation>
    <scope>NUCLEOTIDE SEQUENCE</scope>
</reference>
<evidence type="ECO:0000259" key="8">
    <source>
        <dbReference type="PROSITE" id="PS50850"/>
    </source>
</evidence>
<evidence type="ECO:0000313" key="9">
    <source>
        <dbReference type="EMBL" id="SPO01704.1"/>
    </source>
</evidence>
<feature type="transmembrane region" description="Helical" evidence="6">
    <location>
        <begin position="46"/>
        <end position="69"/>
    </location>
</feature>
<dbReference type="GO" id="GO:0005524">
    <property type="term" value="F:ATP binding"/>
    <property type="evidence" value="ECO:0007669"/>
    <property type="project" value="InterPro"/>
</dbReference>
<dbReference type="SUPFAM" id="SSF56112">
    <property type="entry name" value="Protein kinase-like (PK-like)"/>
    <property type="match status" value="1"/>
</dbReference>
<protein>
    <submittedName>
        <fullName evidence="9">Related to multidrug resistance protein</fullName>
    </submittedName>
</protein>
<dbReference type="GO" id="GO:0004672">
    <property type="term" value="F:protein kinase activity"/>
    <property type="evidence" value="ECO:0007669"/>
    <property type="project" value="InterPro"/>
</dbReference>
<dbReference type="PANTHER" id="PTHR23502:SF163">
    <property type="entry name" value="MAJOR FACILITATOR SUPERFAMILY (MFS) PROFILE DOMAIN-CONTAINING PROTEIN"/>
    <property type="match status" value="1"/>
</dbReference>